<sequence>MAKKRPILTVGAISAAVALLSFFPDPAVADAESSATPIVRPTNPAIKMPTSYPFQQPVPLAADFPADASTQRGLTPYDEIAPKINAWLARSNKVSAQVVGTTDLGRDIHFITLTAPETAAETAQQNAWRDKIKNNAAAAATDQALQDGYKIPIWFNANIHGNEWEGTDASIKYIEDMLNDTSAETAELLRTHRIYFTLTNNPDGRALGQRAVAAGFDPNRDFITGATVEASITRDLSNIIQPTNFIDIHGYTNILQVEPCGPPHGENYEYDLFLPHAYDAALEIEKAVVEANIPGNTYQAADGSATTTNTGKILIPYRDIRAGWDDWPPIFAPQYVAFQGAITNTVELPLGRVNNNVPEGTRRGEVNVAVAGVVIDTAVDYVVENSDALLDNQIEIFRRGDAGEPLRTVPADIDPATVPAPNAWAEIWDETDVYTAQLPRAYVIPVGGTQRSDTDANTLVDQLLVNGIEVQKTTSALTANGTTYPAGSYLVDMHQPLRGLANVLLADGTDISERVPDMYDISAWSLSLLWGADVDAIGSTTDAPLAVTATPVTSTPLSSVVPATAAYLELEASGVASIQVINELLHDGVAVSRFDDGTVILKLDETSRQSVSGVTAKYEVTFAASDGQRLRTEDSTGLGAQRVGYTGTQDDRVTLERLGFRDLVLVNAASITSGATDLSQIDVLWIGSNLAFNADQAAGTAAVNAYLASGKGVTGRGTAAANFANTFGLLTTTPVSGTSGSNGIVSVETVADGVLGDFPQDTAFVSPATWFTVLDPAATVEQTYAADPFVSGHWASSAGRAQENSARQAAVVSKTAATGSRVLLFGTVPTYRAHVVGGSQDVATSLLWAGVAGAEVEVPAAVVVPEPTPEPTPVPVPSDSPSATPAPVALPTTPAAGAGTRPGGLANSGSDALLIGGLAAGLLALGAATLGAMRLRGRSAAQAAEAPRSVDTTE</sequence>
<keyword evidence="3" id="KW-0645">Protease</keyword>
<evidence type="ECO:0000256" key="9">
    <source>
        <dbReference type="SAM" id="Phobius"/>
    </source>
</evidence>
<evidence type="ECO:0000256" key="3">
    <source>
        <dbReference type="ARBA" id="ARBA00022670"/>
    </source>
</evidence>
<comment type="similarity">
    <text evidence="2 7">Belongs to the peptidase M14 family.</text>
</comment>
<dbReference type="STRING" id="123320.SAMN06309945_0621"/>
<dbReference type="RefSeq" id="WP_079726824.1">
    <property type="nucleotide sequence ID" value="NZ_FUZP01000001.1"/>
</dbReference>
<reference evidence="12 13" key="1">
    <citation type="submission" date="2017-02" db="EMBL/GenBank/DDBJ databases">
        <authorList>
            <person name="Peterson S.W."/>
        </authorList>
    </citation>
    <scope>NUCLEOTIDE SEQUENCE [LARGE SCALE GENOMIC DNA]</scope>
    <source>
        <strain evidence="12 13">VKM Ac-2059</strain>
    </source>
</reference>
<evidence type="ECO:0000313" key="13">
    <source>
        <dbReference type="Proteomes" id="UP000190857"/>
    </source>
</evidence>
<dbReference type="GO" id="GO:0006508">
    <property type="term" value="P:proteolysis"/>
    <property type="evidence" value="ECO:0007669"/>
    <property type="project" value="UniProtKB-KW"/>
</dbReference>
<feature type="compositionally biased region" description="Low complexity" evidence="8">
    <location>
        <begin position="879"/>
        <end position="903"/>
    </location>
</feature>
<accession>A0A1T5IM99</accession>
<dbReference type="SUPFAM" id="SSF53187">
    <property type="entry name" value="Zn-dependent exopeptidases"/>
    <property type="match status" value="1"/>
</dbReference>
<dbReference type="PROSITE" id="PS52035">
    <property type="entry name" value="PEPTIDASE_M14"/>
    <property type="match status" value="1"/>
</dbReference>
<dbReference type="Proteomes" id="UP000190857">
    <property type="component" value="Unassembled WGS sequence"/>
</dbReference>
<dbReference type="OrthoDB" id="9758209at2"/>
<dbReference type="InterPro" id="IPR000834">
    <property type="entry name" value="Peptidase_M14"/>
</dbReference>
<keyword evidence="12" id="KW-0121">Carboxypeptidase</keyword>
<dbReference type="Pfam" id="PF00246">
    <property type="entry name" value="Peptidase_M14"/>
    <property type="match status" value="1"/>
</dbReference>
<dbReference type="PANTHER" id="PTHR11705:SF143">
    <property type="entry name" value="SLL0236 PROTEIN"/>
    <property type="match status" value="1"/>
</dbReference>
<name>A0A1T5IM99_9MICO</name>
<keyword evidence="9" id="KW-1133">Transmembrane helix</keyword>
<proteinExistence type="inferred from homology"/>
<dbReference type="AlphaFoldDB" id="A0A1T5IM99"/>
<feature type="signal peptide" evidence="10">
    <location>
        <begin position="1"/>
        <end position="29"/>
    </location>
</feature>
<comment type="cofactor">
    <cofactor evidence="1">
        <name>Zn(2+)</name>
        <dbReference type="ChEBI" id="CHEBI:29105"/>
    </cofactor>
</comment>
<feature type="transmembrane region" description="Helical" evidence="9">
    <location>
        <begin position="912"/>
        <end position="933"/>
    </location>
</feature>
<feature type="active site" description="Proton donor/acceptor" evidence="7">
    <location>
        <position position="347"/>
    </location>
</feature>
<gene>
    <name evidence="12" type="ORF">SAMN06309945_0621</name>
</gene>
<feature type="compositionally biased region" description="Pro residues" evidence="8">
    <location>
        <begin position="867"/>
        <end position="878"/>
    </location>
</feature>
<protein>
    <submittedName>
        <fullName evidence="12">Zinc carboxypeptidase</fullName>
    </submittedName>
</protein>
<evidence type="ECO:0000256" key="8">
    <source>
        <dbReference type="SAM" id="MobiDB-lite"/>
    </source>
</evidence>
<dbReference type="PANTHER" id="PTHR11705">
    <property type="entry name" value="PROTEASE FAMILY M14 CARBOXYPEPTIDASE A,B"/>
    <property type="match status" value="1"/>
</dbReference>
<dbReference type="Gene3D" id="3.40.630.10">
    <property type="entry name" value="Zn peptidases"/>
    <property type="match status" value="1"/>
</dbReference>
<keyword evidence="9" id="KW-0472">Membrane</keyword>
<evidence type="ECO:0000256" key="1">
    <source>
        <dbReference type="ARBA" id="ARBA00001947"/>
    </source>
</evidence>
<feature type="chain" id="PRO_5012685112" evidence="10">
    <location>
        <begin position="30"/>
        <end position="954"/>
    </location>
</feature>
<evidence type="ECO:0000256" key="6">
    <source>
        <dbReference type="ARBA" id="ARBA00023049"/>
    </source>
</evidence>
<dbReference type="SMART" id="SM00631">
    <property type="entry name" value="Zn_pept"/>
    <property type="match status" value="1"/>
</dbReference>
<keyword evidence="13" id="KW-1185">Reference proteome</keyword>
<dbReference type="GO" id="GO:0008270">
    <property type="term" value="F:zinc ion binding"/>
    <property type="evidence" value="ECO:0007669"/>
    <property type="project" value="InterPro"/>
</dbReference>
<keyword evidence="6" id="KW-0482">Metalloprotease</keyword>
<keyword evidence="9" id="KW-0812">Transmembrane</keyword>
<keyword evidence="4" id="KW-0378">Hydrolase</keyword>
<dbReference type="GO" id="GO:0004181">
    <property type="term" value="F:metallocarboxypeptidase activity"/>
    <property type="evidence" value="ECO:0007669"/>
    <property type="project" value="InterPro"/>
</dbReference>
<organism evidence="12 13">
    <name type="scientific">Okibacterium fritillariae</name>
    <dbReference type="NCBI Taxonomy" id="123320"/>
    <lineage>
        <taxon>Bacteria</taxon>
        <taxon>Bacillati</taxon>
        <taxon>Actinomycetota</taxon>
        <taxon>Actinomycetes</taxon>
        <taxon>Micrococcales</taxon>
        <taxon>Microbacteriaceae</taxon>
        <taxon>Okibacterium</taxon>
    </lineage>
</organism>
<keyword evidence="5" id="KW-0862">Zinc</keyword>
<dbReference type="GO" id="GO:0005615">
    <property type="term" value="C:extracellular space"/>
    <property type="evidence" value="ECO:0007669"/>
    <property type="project" value="TreeGrafter"/>
</dbReference>
<evidence type="ECO:0000313" key="12">
    <source>
        <dbReference type="EMBL" id="SKC40259.1"/>
    </source>
</evidence>
<evidence type="ECO:0000256" key="10">
    <source>
        <dbReference type="SAM" id="SignalP"/>
    </source>
</evidence>
<evidence type="ECO:0000256" key="2">
    <source>
        <dbReference type="ARBA" id="ARBA00005988"/>
    </source>
</evidence>
<dbReference type="EMBL" id="FUZP01000001">
    <property type="protein sequence ID" value="SKC40259.1"/>
    <property type="molecule type" value="Genomic_DNA"/>
</dbReference>
<feature type="domain" description="Peptidase M14" evidence="11">
    <location>
        <begin position="73"/>
        <end position="374"/>
    </location>
</feature>
<feature type="region of interest" description="Disordered" evidence="8">
    <location>
        <begin position="867"/>
        <end position="903"/>
    </location>
</feature>
<evidence type="ECO:0000259" key="11">
    <source>
        <dbReference type="PROSITE" id="PS52035"/>
    </source>
</evidence>
<keyword evidence="10" id="KW-0732">Signal</keyword>
<evidence type="ECO:0000256" key="7">
    <source>
        <dbReference type="PROSITE-ProRule" id="PRU01379"/>
    </source>
</evidence>
<evidence type="ECO:0000256" key="4">
    <source>
        <dbReference type="ARBA" id="ARBA00022801"/>
    </source>
</evidence>
<evidence type="ECO:0000256" key="5">
    <source>
        <dbReference type="ARBA" id="ARBA00022833"/>
    </source>
</evidence>